<accession>A0AC60Q238</accession>
<evidence type="ECO:0000313" key="2">
    <source>
        <dbReference type="Proteomes" id="UP000805193"/>
    </source>
</evidence>
<protein>
    <submittedName>
        <fullName evidence="1">Uncharacterized protein</fullName>
    </submittedName>
</protein>
<keyword evidence="2" id="KW-1185">Reference proteome</keyword>
<comment type="caution">
    <text evidence="1">The sequence shown here is derived from an EMBL/GenBank/DDBJ whole genome shotgun (WGS) entry which is preliminary data.</text>
</comment>
<dbReference type="EMBL" id="JABSTQ010009603">
    <property type="protein sequence ID" value="KAG0427667.1"/>
    <property type="molecule type" value="Genomic_DNA"/>
</dbReference>
<name>A0AC60Q238_IXOPE</name>
<gene>
    <name evidence="1" type="ORF">HPB47_025296</name>
</gene>
<dbReference type="Proteomes" id="UP000805193">
    <property type="component" value="Unassembled WGS sequence"/>
</dbReference>
<organism evidence="1 2">
    <name type="scientific">Ixodes persulcatus</name>
    <name type="common">Taiga tick</name>
    <dbReference type="NCBI Taxonomy" id="34615"/>
    <lineage>
        <taxon>Eukaryota</taxon>
        <taxon>Metazoa</taxon>
        <taxon>Ecdysozoa</taxon>
        <taxon>Arthropoda</taxon>
        <taxon>Chelicerata</taxon>
        <taxon>Arachnida</taxon>
        <taxon>Acari</taxon>
        <taxon>Parasitiformes</taxon>
        <taxon>Ixodida</taxon>
        <taxon>Ixodoidea</taxon>
        <taxon>Ixodidae</taxon>
        <taxon>Ixodinae</taxon>
        <taxon>Ixodes</taxon>
    </lineage>
</organism>
<evidence type="ECO:0000313" key="1">
    <source>
        <dbReference type="EMBL" id="KAG0427667.1"/>
    </source>
</evidence>
<sequence length="88" mass="9703">MTFNDLALLELRLAAAVTAMYAKHARRMPGKSWLCGRLNWPEVAVLAISPATGSGPIFRCRLLLLLIRLHLDFGLLWGVCSAPSTRLV</sequence>
<proteinExistence type="predicted"/>
<reference evidence="1 2" key="1">
    <citation type="journal article" date="2020" name="Cell">
        <title>Large-Scale Comparative Analyses of Tick Genomes Elucidate Their Genetic Diversity and Vector Capacities.</title>
        <authorList>
            <consortium name="Tick Genome and Microbiome Consortium (TIGMIC)"/>
            <person name="Jia N."/>
            <person name="Wang J."/>
            <person name="Shi W."/>
            <person name="Du L."/>
            <person name="Sun Y."/>
            <person name="Zhan W."/>
            <person name="Jiang J.F."/>
            <person name="Wang Q."/>
            <person name="Zhang B."/>
            <person name="Ji P."/>
            <person name="Bell-Sakyi L."/>
            <person name="Cui X.M."/>
            <person name="Yuan T.T."/>
            <person name="Jiang B.G."/>
            <person name="Yang W.F."/>
            <person name="Lam T.T."/>
            <person name="Chang Q.C."/>
            <person name="Ding S.J."/>
            <person name="Wang X.J."/>
            <person name="Zhu J.G."/>
            <person name="Ruan X.D."/>
            <person name="Zhao L."/>
            <person name="Wei J.T."/>
            <person name="Ye R.Z."/>
            <person name="Que T.C."/>
            <person name="Du C.H."/>
            <person name="Zhou Y.H."/>
            <person name="Cheng J.X."/>
            <person name="Dai P.F."/>
            <person name="Guo W.B."/>
            <person name="Han X.H."/>
            <person name="Huang E.J."/>
            <person name="Li L.F."/>
            <person name="Wei W."/>
            <person name="Gao Y.C."/>
            <person name="Liu J.Z."/>
            <person name="Shao H.Z."/>
            <person name="Wang X."/>
            <person name="Wang C.C."/>
            <person name="Yang T.C."/>
            <person name="Huo Q.B."/>
            <person name="Li W."/>
            <person name="Chen H.Y."/>
            <person name="Chen S.E."/>
            <person name="Zhou L.G."/>
            <person name="Ni X.B."/>
            <person name="Tian J.H."/>
            <person name="Sheng Y."/>
            <person name="Liu T."/>
            <person name="Pan Y.S."/>
            <person name="Xia L.Y."/>
            <person name="Li J."/>
            <person name="Zhao F."/>
            <person name="Cao W.C."/>
        </authorList>
    </citation>
    <scope>NUCLEOTIDE SEQUENCE [LARGE SCALE GENOMIC DNA]</scope>
    <source>
        <strain evidence="1">Iper-2018</strain>
    </source>
</reference>